<gene>
    <name evidence="9" type="ORF">F0562_004819</name>
</gene>
<keyword evidence="5" id="KW-0677">Repeat</keyword>
<evidence type="ECO:0000256" key="5">
    <source>
        <dbReference type="ARBA" id="ARBA00022737"/>
    </source>
</evidence>
<dbReference type="InterPro" id="IPR032675">
    <property type="entry name" value="LRR_dom_sf"/>
</dbReference>
<dbReference type="Gene3D" id="3.80.10.10">
    <property type="entry name" value="Ribonuclease Inhibitor"/>
    <property type="match status" value="1"/>
</dbReference>
<evidence type="ECO:0000256" key="3">
    <source>
        <dbReference type="ARBA" id="ARBA00022692"/>
    </source>
</evidence>
<dbReference type="SUPFAM" id="SSF52047">
    <property type="entry name" value="RNI-like"/>
    <property type="match status" value="1"/>
</dbReference>
<evidence type="ECO:0000256" key="4">
    <source>
        <dbReference type="ARBA" id="ARBA00022729"/>
    </source>
</evidence>
<keyword evidence="4" id="KW-0732">Signal</keyword>
<dbReference type="OrthoDB" id="1743338at2759"/>
<keyword evidence="2" id="KW-0433">Leucine-rich repeat</keyword>
<evidence type="ECO:0000256" key="7">
    <source>
        <dbReference type="ARBA" id="ARBA00023136"/>
    </source>
</evidence>
<protein>
    <recommendedName>
        <fullName evidence="11">Leucine-rich repeat-containing N-terminal plant-type domain-containing protein</fullName>
    </recommendedName>
</protein>
<sequence>MDIFENSWAGVVTEAHLSNLTSLKDLSIAKYSLSSYLSLVFNVITQWIPPFKLRYIKLRSCQVGPRFPAWFRNQNELETLILRNARISDTLPEWLSKLNLQLNELDLGYNEISGRVPNSLKFRPQSTVYLNQNSFEGPLPLWTSNVSALFFSTISFLGQFIRTLAKDMLTLDLGDNRLSGNIPEWIGEMMPSVLILCLRSNLFEGKLPSELCSLSSLYILDPTENNFSGAIPSCFGNLSGMTYDLDIHRYEGKLLVVTKGTELLYENTLSLVNIIDLSSNNLSGEVTEELTDLSRLGTLNLSINHLTGKIPEKIGSLQPLETLDLSRNQFSAPILPSRTSLTSMNYLNLSYNNFTGQIPSGNQFETVNDPSIYEGNLCTLWASVNNQVQW</sequence>
<dbReference type="PANTHER" id="PTHR48063">
    <property type="entry name" value="LRR RECEPTOR-LIKE KINASE"/>
    <property type="match status" value="1"/>
</dbReference>
<evidence type="ECO:0000313" key="10">
    <source>
        <dbReference type="Proteomes" id="UP000325577"/>
    </source>
</evidence>
<dbReference type="FunFam" id="3.80.10.10:FF:000383">
    <property type="entry name" value="Leucine-rich repeat receptor protein kinase EMS1"/>
    <property type="match status" value="1"/>
</dbReference>
<organism evidence="9 10">
    <name type="scientific">Nyssa sinensis</name>
    <dbReference type="NCBI Taxonomy" id="561372"/>
    <lineage>
        <taxon>Eukaryota</taxon>
        <taxon>Viridiplantae</taxon>
        <taxon>Streptophyta</taxon>
        <taxon>Embryophyta</taxon>
        <taxon>Tracheophyta</taxon>
        <taxon>Spermatophyta</taxon>
        <taxon>Magnoliopsida</taxon>
        <taxon>eudicotyledons</taxon>
        <taxon>Gunneridae</taxon>
        <taxon>Pentapetalae</taxon>
        <taxon>asterids</taxon>
        <taxon>Cornales</taxon>
        <taxon>Nyssaceae</taxon>
        <taxon>Nyssa</taxon>
    </lineage>
</organism>
<accession>A0A5J5AHQ7</accession>
<dbReference type="Proteomes" id="UP000325577">
    <property type="component" value="Linkage Group LG2"/>
</dbReference>
<evidence type="ECO:0008006" key="11">
    <source>
        <dbReference type="Google" id="ProtNLM"/>
    </source>
</evidence>
<dbReference type="GO" id="GO:0016020">
    <property type="term" value="C:membrane"/>
    <property type="evidence" value="ECO:0007669"/>
    <property type="project" value="UniProtKB-SubCell"/>
</dbReference>
<evidence type="ECO:0000256" key="6">
    <source>
        <dbReference type="ARBA" id="ARBA00022989"/>
    </source>
</evidence>
<dbReference type="PANTHER" id="PTHR48063:SF16">
    <property type="entry name" value="LRR RECEPTOR-LIKE SERINE_THREONINE-PROTEIN KINASE GSO1"/>
    <property type="match status" value="1"/>
</dbReference>
<keyword evidence="6" id="KW-1133">Transmembrane helix</keyword>
<dbReference type="InterPro" id="IPR046956">
    <property type="entry name" value="RLP23-like"/>
</dbReference>
<keyword evidence="7" id="KW-0472">Membrane</keyword>
<dbReference type="InterPro" id="IPR001611">
    <property type="entry name" value="Leu-rich_rpt"/>
</dbReference>
<dbReference type="AlphaFoldDB" id="A0A5J5AHQ7"/>
<keyword evidence="8" id="KW-0325">Glycoprotein</keyword>
<keyword evidence="3" id="KW-0812">Transmembrane</keyword>
<evidence type="ECO:0000256" key="8">
    <source>
        <dbReference type="ARBA" id="ARBA00023180"/>
    </source>
</evidence>
<reference evidence="9 10" key="1">
    <citation type="submission" date="2019-09" db="EMBL/GenBank/DDBJ databases">
        <title>A chromosome-level genome assembly of the Chinese tupelo Nyssa sinensis.</title>
        <authorList>
            <person name="Yang X."/>
            <person name="Kang M."/>
            <person name="Yang Y."/>
            <person name="Xiong H."/>
            <person name="Wang M."/>
            <person name="Zhang Z."/>
            <person name="Wang Z."/>
            <person name="Wu H."/>
            <person name="Ma T."/>
            <person name="Liu J."/>
            <person name="Xi Z."/>
        </authorList>
    </citation>
    <scope>NUCLEOTIDE SEQUENCE [LARGE SCALE GENOMIC DNA]</scope>
    <source>
        <strain evidence="9">J267</strain>
        <tissue evidence="9">Leaf</tissue>
    </source>
</reference>
<comment type="subcellular location">
    <subcellularLocation>
        <location evidence="1">Membrane</location>
        <topology evidence="1">Single-pass type I membrane protein</topology>
    </subcellularLocation>
</comment>
<evidence type="ECO:0000256" key="1">
    <source>
        <dbReference type="ARBA" id="ARBA00004479"/>
    </source>
</evidence>
<dbReference type="Pfam" id="PF00560">
    <property type="entry name" value="LRR_1"/>
    <property type="match status" value="6"/>
</dbReference>
<evidence type="ECO:0000313" key="9">
    <source>
        <dbReference type="EMBL" id="KAA8530110.1"/>
    </source>
</evidence>
<name>A0A5J5AHQ7_9ASTE</name>
<keyword evidence="10" id="KW-1185">Reference proteome</keyword>
<dbReference type="EMBL" id="CM018043">
    <property type="protein sequence ID" value="KAA8530110.1"/>
    <property type="molecule type" value="Genomic_DNA"/>
</dbReference>
<evidence type="ECO:0000256" key="2">
    <source>
        <dbReference type="ARBA" id="ARBA00022614"/>
    </source>
</evidence>
<proteinExistence type="predicted"/>